<keyword evidence="2" id="KW-0812">Transmembrane</keyword>
<dbReference type="InParanoid" id="A0A6P4A797"/>
<dbReference type="FunCoup" id="A0A6P4A797">
    <property type="interactions" value="202"/>
</dbReference>
<dbReference type="SUPFAM" id="SSF51182">
    <property type="entry name" value="RmlC-like cupins"/>
    <property type="match status" value="1"/>
</dbReference>
<evidence type="ECO:0000256" key="2">
    <source>
        <dbReference type="SAM" id="Phobius"/>
    </source>
</evidence>
<sequence length="649" mass="75176">MFKKPLLQPISVAIFICFISINLFSLSAALNDEEFSGHVGPVVKKDQRKSLVVTEYGEISVIEIADGIKGPHHIQLITLEPNSLFLPVLLHADMVFYVHTGSGRLSWVKDEDLKTVDLKRGDIFRLQPGSVFYIESDLETEREKLRIYAIFVNSDDEDLHTSIGVYSSINDLVRGFGKRTLQAAFKVPEEVIQSITNATERRLIVHAGPKEEKEDTSELGARYLKALVGSIENKKKKKKDKAYNIRHAKPDFENCNGWSTTVTKKDSDLLKGSNIGIFMVNLTKGSMMGPHWNPKASEISIVLHGQGMVRVGCPSSSTNSTKCKNMRFKVKEGDVFCVTRFHPMAQISFNNDSFVFMGFSTTTGRNHPQFLAGKSSVLRTLDRDVLAVSFNVTNTTIDRLLAPQVESVILDCTSCAEEEERFMEEEIEKEKEEEEAREREEEEKKREEEEAREREEEEKKREEEEEAREREEEKKREEEEARKTEEEKKRREEEEEEARRRAEEEARKRAEEEARKRAEEETRKRAEEEAMKREQEEATKQQEERREKRRGEDEGAGEEPGKEEGEAERQQEEARKQEQGKEEEGGGEPRKQETEAEREQEEARRQQKEKKKRSGKEEGVREPWKEDAEARSEEQEKEWVKMYLKMWKG</sequence>
<organism evidence="4 5">
    <name type="scientific">Ziziphus jujuba</name>
    <name type="common">Chinese jujube</name>
    <name type="synonym">Ziziphus sativa</name>
    <dbReference type="NCBI Taxonomy" id="326968"/>
    <lineage>
        <taxon>Eukaryota</taxon>
        <taxon>Viridiplantae</taxon>
        <taxon>Streptophyta</taxon>
        <taxon>Embryophyta</taxon>
        <taxon>Tracheophyta</taxon>
        <taxon>Spermatophyta</taxon>
        <taxon>Magnoliopsida</taxon>
        <taxon>eudicotyledons</taxon>
        <taxon>Gunneridae</taxon>
        <taxon>Pentapetalae</taxon>
        <taxon>rosids</taxon>
        <taxon>fabids</taxon>
        <taxon>Rosales</taxon>
        <taxon>Rhamnaceae</taxon>
        <taxon>Paliureae</taxon>
        <taxon>Ziziphus</taxon>
    </lineage>
</organism>
<name>A0A6P4A797_ZIZJJ</name>
<reference evidence="5" key="1">
    <citation type="submission" date="2025-08" db="UniProtKB">
        <authorList>
            <consortium name="RefSeq"/>
        </authorList>
    </citation>
    <scope>IDENTIFICATION</scope>
    <source>
        <tissue evidence="5">Seedling</tissue>
    </source>
</reference>
<dbReference type="Gene3D" id="2.60.120.10">
    <property type="entry name" value="Jelly Rolls"/>
    <property type="match status" value="2"/>
</dbReference>
<proteinExistence type="predicted"/>
<dbReference type="KEGG" id="zju:107424807"/>
<evidence type="ECO:0000313" key="4">
    <source>
        <dbReference type="Proteomes" id="UP001652623"/>
    </source>
</evidence>
<feature type="compositionally biased region" description="Basic and acidic residues" evidence="1">
    <location>
        <begin position="428"/>
        <end position="606"/>
    </location>
</feature>
<dbReference type="PANTHER" id="PTHR31189">
    <property type="entry name" value="OS03G0336100 PROTEIN-RELATED"/>
    <property type="match status" value="1"/>
</dbReference>
<accession>A0A6P4A797</accession>
<dbReference type="RefSeq" id="XP_015890153.3">
    <property type="nucleotide sequence ID" value="XM_016034667.4"/>
</dbReference>
<feature type="compositionally biased region" description="Basic and acidic residues" evidence="1">
    <location>
        <begin position="615"/>
        <end position="637"/>
    </location>
</feature>
<evidence type="ECO:0000313" key="5">
    <source>
        <dbReference type="RefSeq" id="XP_015890153.3"/>
    </source>
</evidence>
<dbReference type="InterPro" id="IPR050253">
    <property type="entry name" value="Seed_Storage-Functional"/>
</dbReference>
<keyword evidence="2" id="KW-0472">Membrane</keyword>
<feature type="domain" description="Cupin type-1" evidence="3">
    <location>
        <begin position="243"/>
        <end position="398"/>
    </location>
</feature>
<dbReference type="PANTHER" id="PTHR31189:SF7">
    <property type="entry name" value="OS03G0197300 PROTEIN"/>
    <property type="match status" value="1"/>
</dbReference>
<evidence type="ECO:0000259" key="3">
    <source>
        <dbReference type="SMART" id="SM00835"/>
    </source>
</evidence>
<dbReference type="CDD" id="cd02244">
    <property type="entry name" value="cupin_7S_vicilin-like_N"/>
    <property type="match status" value="1"/>
</dbReference>
<dbReference type="CDD" id="cd02245">
    <property type="entry name" value="cupin_7S_vicilin-like_C"/>
    <property type="match status" value="1"/>
</dbReference>
<dbReference type="SMART" id="SM00835">
    <property type="entry name" value="Cupin_1"/>
    <property type="match status" value="2"/>
</dbReference>
<dbReference type="InterPro" id="IPR011051">
    <property type="entry name" value="RmlC_Cupin_sf"/>
</dbReference>
<keyword evidence="2" id="KW-1133">Transmembrane helix</keyword>
<dbReference type="InterPro" id="IPR014710">
    <property type="entry name" value="RmlC-like_jellyroll"/>
</dbReference>
<protein>
    <submittedName>
        <fullName evidence="5">Vicilin-like seed storage protein At2g18540</fullName>
    </submittedName>
</protein>
<dbReference type="InterPro" id="IPR006045">
    <property type="entry name" value="Cupin_1"/>
</dbReference>
<dbReference type="Pfam" id="PF00190">
    <property type="entry name" value="Cupin_1"/>
    <property type="match status" value="1"/>
</dbReference>
<gene>
    <name evidence="5" type="primary">LOC107424807</name>
</gene>
<feature type="domain" description="Cupin type-1" evidence="3">
    <location>
        <begin position="41"/>
        <end position="193"/>
    </location>
</feature>
<dbReference type="GeneID" id="107424807"/>
<feature type="transmembrane region" description="Helical" evidence="2">
    <location>
        <begin position="12"/>
        <end position="30"/>
    </location>
</feature>
<dbReference type="AlphaFoldDB" id="A0A6P4A797"/>
<keyword evidence="4" id="KW-1185">Reference proteome</keyword>
<feature type="region of interest" description="Disordered" evidence="1">
    <location>
        <begin position="421"/>
        <end position="637"/>
    </location>
</feature>
<evidence type="ECO:0000256" key="1">
    <source>
        <dbReference type="SAM" id="MobiDB-lite"/>
    </source>
</evidence>
<dbReference type="Proteomes" id="UP001652623">
    <property type="component" value="Chromosome 7"/>
</dbReference>